<dbReference type="Pfam" id="PF00072">
    <property type="entry name" value="Response_reg"/>
    <property type="match status" value="1"/>
</dbReference>
<dbReference type="PANTHER" id="PTHR45339:SF1">
    <property type="entry name" value="HYBRID SIGNAL TRANSDUCTION HISTIDINE KINASE J"/>
    <property type="match status" value="1"/>
</dbReference>
<dbReference type="CDD" id="cd00130">
    <property type="entry name" value="PAS"/>
    <property type="match status" value="3"/>
</dbReference>
<dbReference type="InterPro" id="IPR000700">
    <property type="entry name" value="PAS-assoc_C"/>
</dbReference>
<keyword evidence="8" id="KW-0547">Nucleotide-binding</keyword>
<evidence type="ECO:0000259" key="24">
    <source>
        <dbReference type="PROSITE" id="PS50113"/>
    </source>
</evidence>
<accession>A0A1M4V3X9</accession>
<dbReference type="InterPro" id="IPR000014">
    <property type="entry name" value="PAS"/>
</dbReference>
<feature type="modified residue" description="Phosphohistidine" evidence="16">
    <location>
        <position position="1370"/>
    </location>
</feature>
<evidence type="ECO:0000256" key="11">
    <source>
        <dbReference type="ARBA" id="ARBA00022989"/>
    </source>
</evidence>
<evidence type="ECO:0000256" key="5">
    <source>
        <dbReference type="ARBA" id="ARBA00022553"/>
    </source>
</evidence>
<feature type="modified residue" description="4-aspartylphosphate" evidence="17">
    <location>
        <position position="1069"/>
    </location>
</feature>
<keyword evidence="12" id="KW-0902">Two-component regulatory system</keyword>
<feature type="domain" description="CHASE" evidence="25">
    <location>
        <begin position="77"/>
        <end position="225"/>
    </location>
</feature>
<evidence type="ECO:0000313" key="27">
    <source>
        <dbReference type="EMBL" id="SHE63691.1"/>
    </source>
</evidence>
<evidence type="ECO:0000259" key="21">
    <source>
        <dbReference type="PROSITE" id="PS50109"/>
    </source>
</evidence>
<dbReference type="SUPFAM" id="SSF47226">
    <property type="entry name" value="Histidine-containing phosphotransfer domain, HPT domain"/>
    <property type="match status" value="1"/>
</dbReference>
<gene>
    <name evidence="27" type="ORF">SAMN02745753_00554</name>
</gene>
<evidence type="ECO:0000256" key="16">
    <source>
        <dbReference type="PROSITE-ProRule" id="PRU00110"/>
    </source>
</evidence>
<evidence type="ECO:0000256" key="17">
    <source>
        <dbReference type="PROSITE-ProRule" id="PRU00169"/>
    </source>
</evidence>
<feature type="domain" description="Histidine kinase" evidence="21">
    <location>
        <begin position="776"/>
        <end position="997"/>
    </location>
</feature>
<dbReference type="PROSITE" id="PS50894">
    <property type="entry name" value="HPT"/>
    <property type="match status" value="1"/>
</dbReference>
<dbReference type="SMART" id="SM00387">
    <property type="entry name" value="HATPase_c"/>
    <property type="match status" value="1"/>
</dbReference>
<evidence type="ECO:0000313" key="28">
    <source>
        <dbReference type="Proteomes" id="UP000184517"/>
    </source>
</evidence>
<feature type="domain" description="HPt" evidence="26">
    <location>
        <begin position="1331"/>
        <end position="1432"/>
    </location>
</feature>
<organism evidence="27 28">
    <name type="scientific">Marinomonas polaris DSM 16579</name>
    <dbReference type="NCBI Taxonomy" id="1122206"/>
    <lineage>
        <taxon>Bacteria</taxon>
        <taxon>Pseudomonadati</taxon>
        <taxon>Pseudomonadota</taxon>
        <taxon>Gammaproteobacteria</taxon>
        <taxon>Oceanospirillales</taxon>
        <taxon>Oceanospirillaceae</taxon>
        <taxon>Marinomonas</taxon>
    </lineage>
</organism>
<dbReference type="InterPro" id="IPR036097">
    <property type="entry name" value="HisK_dim/P_sf"/>
</dbReference>
<keyword evidence="7 20" id="KW-0812">Transmembrane</keyword>
<dbReference type="FunFam" id="1.10.287.130:FF:000002">
    <property type="entry name" value="Two-component osmosensing histidine kinase"/>
    <property type="match status" value="1"/>
</dbReference>
<reference evidence="28" key="1">
    <citation type="submission" date="2016-11" db="EMBL/GenBank/DDBJ databases">
        <authorList>
            <person name="Varghese N."/>
            <person name="Submissions S."/>
        </authorList>
    </citation>
    <scope>NUCLEOTIDE SEQUENCE [LARGE SCALE GENOMIC DNA]</scope>
    <source>
        <strain evidence="28">DSM 16579</strain>
    </source>
</reference>
<evidence type="ECO:0000256" key="20">
    <source>
        <dbReference type="SAM" id="Phobius"/>
    </source>
</evidence>
<dbReference type="PROSITE" id="PS50110">
    <property type="entry name" value="RESPONSE_REGULATORY"/>
    <property type="match status" value="2"/>
</dbReference>
<dbReference type="InterPro" id="IPR005467">
    <property type="entry name" value="His_kinase_dom"/>
</dbReference>
<feature type="transmembrane region" description="Helical" evidence="20">
    <location>
        <begin position="308"/>
        <end position="328"/>
    </location>
</feature>
<evidence type="ECO:0000259" key="22">
    <source>
        <dbReference type="PROSITE" id="PS50110"/>
    </source>
</evidence>
<evidence type="ECO:0000256" key="15">
    <source>
        <dbReference type="ARBA" id="ARBA00068150"/>
    </source>
</evidence>
<dbReference type="InterPro" id="IPR003661">
    <property type="entry name" value="HisK_dim/P_dom"/>
</dbReference>
<feature type="domain" description="PAS" evidence="23">
    <location>
        <begin position="341"/>
        <end position="411"/>
    </location>
</feature>
<keyword evidence="9" id="KW-0418">Kinase</keyword>
<dbReference type="PRINTS" id="PR00344">
    <property type="entry name" value="BCTRLSENSOR"/>
</dbReference>
<dbReference type="Pfam" id="PF08447">
    <property type="entry name" value="PAS_3"/>
    <property type="match status" value="1"/>
</dbReference>
<evidence type="ECO:0000256" key="2">
    <source>
        <dbReference type="ARBA" id="ARBA00004651"/>
    </source>
</evidence>
<dbReference type="PROSITE" id="PS50109">
    <property type="entry name" value="HIS_KIN"/>
    <property type="match status" value="1"/>
</dbReference>
<dbReference type="InterPro" id="IPR011006">
    <property type="entry name" value="CheY-like_superfamily"/>
</dbReference>
<dbReference type="SUPFAM" id="SSF47384">
    <property type="entry name" value="Homodimeric domain of signal transducing histidine kinase"/>
    <property type="match status" value="1"/>
</dbReference>
<feature type="region of interest" description="Disordered" evidence="19">
    <location>
        <begin position="1286"/>
        <end position="1316"/>
    </location>
</feature>
<keyword evidence="6" id="KW-0808">Transferase</keyword>
<dbReference type="Gene3D" id="3.30.565.10">
    <property type="entry name" value="Histidine kinase-like ATPase, C-terminal domain"/>
    <property type="match status" value="1"/>
</dbReference>
<evidence type="ECO:0000256" key="9">
    <source>
        <dbReference type="ARBA" id="ARBA00022777"/>
    </source>
</evidence>
<evidence type="ECO:0000256" key="1">
    <source>
        <dbReference type="ARBA" id="ARBA00000085"/>
    </source>
</evidence>
<evidence type="ECO:0000259" key="26">
    <source>
        <dbReference type="PROSITE" id="PS50894"/>
    </source>
</evidence>
<keyword evidence="5 17" id="KW-0597">Phosphoprotein</keyword>
<dbReference type="Proteomes" id="UP000184517">
    <property type="component" value="Unassembled WGS sequence"/>
</dbReference>
<feature type="modified residue" description="4-aspartylphosphate" evidence="17">
    <location>
        <position position="1212"/>
    </location>
</feature>
<evidence type="ECO:0000256" key="13">
    <source>
        <dbReference type="ARBA" id="ARBA00023136"/>
    </source>
</evidence>
<dbReference type="SMART" id="SM00086">
    <property type="entry name" value="PAC"/>
    <property type="match status" value="3"/>
</dbReference>
<dbReference type="GO" id="GO:0005524">
    <property type="term" value="F:ATP binding"/>
    <property type="evidence" value="ECO:0007669"/>
    <property type="project" value="UniProtKB-KW"/>
</dbReference>
<feature type="coiled-coil region" evidence="18">
    <location>
        <begin position="742"/>
        <end position="769"/>
    </location>
</feature>
<dbReference type="CDD" id="cd00082">
    <property type="entry name" value="HisKA"/>
    <property type="match status" value="1"/>
</dbReference>
<dbReference type="FunFam" id="3.30.565.10:FF:000010">
    <property type="entry name" value="Sensor histidine kinase RcsC"/>
    <property type="match status" value="1"/>
</dbReference>
<dbReference type="Pfam" id="PF13426">
    <property type="entry name" value="PAS_9"/>
    <property type="match status" value="2"/>
</dbReference>
<evidence type="ECO:0000256" key="3">
    <source>
        <dbReference type="ARBA" id="ARBA00012438"/>
    </source>
</evidence>
<dbReference type="InterPro" id="IPR036890">
    <property type="entry name" value="HATPase_C_sf"/>
</dbReference>
<evidence type="ECO:0000256" key="4">
    <source>
        <dbReference type="ARBA" id="ARBA00022475"/>
    </source>
</evidence>
<dbReference type="InterPro" id="IPR035965">
    <property type="entry name" value="PAS-like_dom_sf"/>
</dbReference>
<keyword evidence="11 20" id="KW-1133">Transmembrane helix</keyword>
<sequence>MNWISSENIYNRWVMVTLLTGTLITCVITYNVQHSNEERIKQAAYDTSVNLKQEVASRIELYQYGLRGARGAVLTAGENTITRDIFEHYSRSRDVDNEFAGARGFGFIRRVPQSDVDNFTSLARQDGWPDFSIKLLNPNFNEHYVIQYIEPVERNRQAVGLDIASEKNRREAATSSLYSGEVRLTGPITLVQASGKPQQSFLILMPIYRGGSTPVTQAERIEKGFGWSYAPLIMEEVLAGLNYDPTKFHYELIDITDLDDPILFYNSGEIEDDGYEQVQTTLVYGRHWQSRLHVSPAFIADLHLSDPFVFLVVGFLISLLSTILVIVVRVNMVRQREVMAHQSRITALVESSADGIISKNLDGVIVSWNKGAESIFGYTKEEVIGQKVLDLLVPNSLQDEDKSIFSSVKDKKESISIETRRTTKAGTEVPVSLTFSPIFNDDYGIIGVSQSIRDISERKKAEAKIRELNTNLEHQVKERTAELLDLNLLLNDVVNASSEVSIIATDTKGIITLFNHGAQRMLGYTTDEVVGQRTPVGFHLQSEIEQQRADIFKATGTHVTDNLEVLIFKALRENYDSQEWTYIAKNGIARPVSLVVTPMKSSDDEVIGFLGIAMDISEQKTTQRELISTRDQLLLAAEVAELGIWTWDIENDTLEWSDLMFEIYHLSKSQKQEGIKYAHWYNRVHPDDRDMAENALKEAVEGINEYNLVFRIVLPDDSVRFIFARASLHKNAEGKMTKVTGINRDITQERELEDRLRKAKDEADAASAAKSNFLANMSHEIRTPMNAILGMLHLVKRTTLTHQQNDYVSKAQISAKSLLSLINDILDFSKVDAGKLELEKAPFEVEELLCELSTVLSGSSLEKDVELIFDIDKDIPAYLIGDKLRLLQILINLVSNAVKFTLEGSVVLEIKQLSTDSRMSRLSVSVKDTGIGIAKDQIDSIFDVFSQGESSTARRFGGSGLGLVICRRFVELMGGSLQVDSVLGEGSRFYFTIDLPLADIQVEKIPNQTSSKSLRILIVDTNVATQVIFARMAFSLGWMSEKAESLEYASKLVHEAIEQDKPYDVVLLDTKTSDFSGQKSIESINAVTFSSESHPKIILLTSMMSDQSESELESVSGYLLKPVTLSKLSEAVYQSLSDMKTPIEIVHSNSREEGRLSGVSLLLVEDNVFNRQVATELLIAEGASVMVAESGLEGVAMVLNRKEEMFDLVLMDMQMPDVDGLEATKQIRKDARFTTLPIIAMTANVSEVDRQACFNAGMNDHIGKPLDIDQMVACILKYTVIKHQESEHQASSHKHNEHKEGQSTSSDPVEPATESNEYEDIESILSRFGGSVDLYKSVVEGFTLEANDLLEKIKEGVNEKDKVKTREYLHTFKGAALTMGLLKLSNHLFAFENVLKTSESSAEIEACLASINTTELHVELEEELAIIIAQLK</sequence>
<dbReference type="InterPro" id="IPR042240">
    <property type="entry name" value="CHASE_sf"/>
</dbReference>
<dbReference type="PROSITE" id="PS50839">
    <property type="entry name" value="CHASE"/>
    <property type="match status" value="1"/>
</dbReference>
<evidence type="ECO:0000259" key="25">
    <source>
        <dbReference type="PROSITE" id="PS50839"/>
    </source>
</evidence>
<dbReference type="Gene3D" id="3.30.450.20">
    <property type="entry name" value="PAS domain"/>
    <property type="match status" value="3"/>
</dbReference>
<feature type="transmembrane region" description="Helical" evidence="20">
    <location>
        <begin position="12"/>
        <end position="32"/>
    </location>
</feature>
<proteinExistence type="predicted"/>
<feature type="domain" description="PAS" evidence="23">
    <location>
        <begin position="490"/>
        <end position="532"/>
    </location>
</feature>
<keyword evidence="28" id="KW-1185">Reference proteome</keyword>
<dbReference type="Gene3D" id="1.10.287.130">
    <property type="match status" value="1"/>
</dbReference>
<evidence type="ECO:0000259" key="23">
    <source>
        <dbReference type="PROSITE" id="PS50112"/>
    </source>
</evidence>
<dbReference type="InterPro" id="IPR006189">
    <property type="entry name" value="CHASE_dom"/>
</dbReference>
<evidence type="ECO:0000256" key="8">
    <source>
        <dbReference type="ARBA" id="ARBA00022741"/>
    </source>
</evidence>
<feature type="domain" description="PAC" evidence="24">
    <location>
        <begin position="706"/>
        <end position="758"/>
    </location>
</feature>
<protein>
    <recommendedName>
        <fullName evidence="15">Sensory/regulatory protein RpfC</fullName>
        <ecNumber evidence="3">2.7.13.3</ecNumber>
    </recommendedName>
</protein>
<dbReference type="InterPro" id="IPR008207">
    <property type="entry name" value="Sig_transdc_His_kin_Hpt_dom"/>
</dbReference>
<comment type="subcellular location">
    <subcellularLocation>
        <location evidence="2">Cell membrane</location>
        <topology evidence="2">Multi-pass membrane protein</topology>
    </subcellularLocation>
</comment>
<dbReference type="InterPro" id="IPR001610">
    <property type="entry name" value="PAC"/>
</dbReference>
<feature type="domain" description="Response regulatory" evidence="22">
    <location>
        <begin position="1015"/>
        <end position="1136"/>
    </location>
</feature>
<dbReference type="CDD" id="cd17546">
    <property type="entry name" value="REC_hyHK_CKI1_RcsC-like"/>
    <property type="match status" value="1"/>
</dbReference>
<dbReference type="Pfam" id="PF00512">
    <property type="entry name" value="HisKA"/>
    <property type="match status" value="1"/>
</dbReference>
<dbReference type="EMBL" id="FQVF01000003">
    <property type="protein sequence ID" value="SHE63691.1"/>
    <property type="molecule type" value="Genomic_DNA"/>
</dbReference>
<dbReference type="Gene3D" id="1.20.120.160">
    <property type="entry name" value="HPT domain"/>
    <property type="match status" value="1"/>
</dbReference>
<evidence type="ECO:0000256" key="18">
    <source>
        <dbReference type="SAM" id="Coils"/>
    </source>
</evidence>
<dbReference type="InterPro" id="IPR003594">
    <property type="entry name" value="HATPase_dom"/>
</dbReference>
<evidence type="ECO:0000256" key="7">
    <source>
        <dbReference type="ARBA" id="ARBA00022692"/>
    </source>
</evidence>
<evidence type="ECO:0000256" key="19">
    <source>
        <dbReference type="SAM" id="MobiDB-lite"/>
    </source>
</evidence>
<evidence type="ECO:0000256" key="6">
    <source>
        <dbReference type="ARBA" id="ARBA00022679"/>
    </source>
</evidence>
<dbReference type="Gene3D" id="3.30.450.350">
    <property type="entry name" value="CHASE domain"/>
    <property type="match status" value="1"/>
</dbReference>
<dbReference type="Pfam" id="PF02518">
    <property type="entry name" value="HATPase_c"/>
    <property type="match status" value="1"/>
</dbReference>
<dbReference type="OrthoDB" id="6110612at2"/>
<dbReference type="SMART" id="SM00091">
    <property type="entry name" value="PAS"/>
    <property type="match status" value="3"/>
</dbReference>
<keyword evidence="10" id="KW-0067">ATP-binding</keyword>
<dbReference type="Pfam" id="PF01627">
    <property type="entry name" value="Hpt"/>
    <property type="match status" value="1"/>
</dbReference>
<dbReference type="Gene3D" id="3.40.50.2300">
    <property type="match status" value="2"/>
</dbReference>
<keyword evidence="13 20" id="KW-0472">Membrane</keyword>
<name>A0A1M4V3X9_9GAMM</name>
<dbReference type="SMART" id="SM00388">
    <property type="entry name" value="HisKA"/>
    <property type="match status" value="1"/>
</dbReference>
<dbReference type="STRING" id="1122206.SAMN02745753_00554"/>
<evidence type="ECO:0000256" key="14">
    <source>
        <dbReference type="ARBA" id="ARBA00064003"/>
    </source>
</evidence>
<dbReference type="GO" id="GO:0005886">
    <property type="term" value="C:plasma membrane"/>
    <property type="evidence" value="ECO:0007669"/>
    <property type="project" value="UniProtKB-SubCell"/>
</dbReference>
<comment type="subunit">
    <text evidence="14">At low DSF concentrations, interacts with RpfF.</text>
</comment>
<dbReference type="Pfam" id="PF03924">
    <property type="entry name" value="CHASE"/>
    <property type="match status" value="1"/>
</dbReference>
<dbReference type="PANTHER" id="PTHR45339">
    <property type="entry name" value="HYBRID SIGNAL TRANSDUCTION HISTIDINE KINASE J"/>
    <property type="match status" value="1"/>
</dbReference>
<dbReference type="EC" id="2.7.13.3" evidence="3"/>
<comment type="catalytic activity">
    <reaction evidence="1">
        <text>ATP + protein L-histidine = ADP + protein N-phospho-L-histidine.</text>
        <dbReference type="EC" id="2.7.13.3"/>
    </reaction>
</comment>
<dbReference type="PROSITE" id="PS50113">
    <property type="entry name" value="PAC"/>
    <property type="match status" value="3"/>
</dbReference>
<evidence type="ECO:0000256" key="10">
    <source>
        <dbReference type="ARBA" id="ARBA00022840"/>
    </source>
</evidence>
<keyword evidence="4" id="KW-1003">Cell membrane</keyword>
<dbReference type="CDD" id="cd16922">
    <property type="entry name" value="HATPase_EvgS-ArcB-TorS-like"/>
    <property type="match status" value="1"/>
</dbReference>
<dbReference type="InterPro" id="IPR001789">
    <property type="entry name" value="Sig_transdc_resp-reg_receiver"/>
</dbReference>
<dbReference type="PROSITE" id="PS50112">
    <property type="entry name" value="PAS"/>
    <property type="match status" value="2"/>
</dbReference>
<dbReference type="SUPFAM" id="SSF55785">
    <property type="entry name" value="PYP-like sensor domain (PAS domain)"/>
    <property type="match status" value="3"/>
</dbReference>
<keyword evidence="18" id="KW-0175">Coiled coil</keyword>
<dbReference type="InterPro" id="IPR013655">
    <property type="entry name" value="PAS_fold_3"/>
</dbReference>
<dbReference type="InterPro" id="IPR004358">
    <property type="entry name" value="Sig_transdc_His_kin-like_C"/>
</dbReference>
<dbReference type="RefSeq" id="WP_072838199.1">
    <property type="nucleotide sequence ID" value="NZ_FQVF01000003.1"/>
</dbReference>
<evidence type="ECO:0000256" key="12">
    <source>
        <dbReference type="ARBA" id="ARBA00023012"/>
    </source>
</evidence>
<dbReference type="SMART" id="SM00448">
    <property type="entry name" value="REC"/>
    <property type="match status" value="2"/>
</dbReference>
<feature type="domain" description="PAC" evidence="24">
    <location>
        <begin position="576"/>
        <end position="628"/>
    </location>
</feature>
<feature type="domain" description="PAC" evidence="24">
    <location>
        <begin position="415"/>
        <end position="467"/>
    </location>
</feature>
<dbReference type="NCBIfam" id="TIGR00229">
    <property type="entry name" value="sensory_box"/>
    <property type="match status" value="2"/>
</dbReference>
<dbReference type="GO" id="GO:0000155">
    <property type="term" value="F:phosphorelay sensor kinase activity"/>
    <property type="evidence" value="ECO:0007669"/>
    <property type="project" value="InterPro"/>
</dbReference>
<dbReference type="Gene3D" id="2.10.70.100">
    <property type="match status" value="1"/>
</dbReference>
<dbReference type="SMART" id="SM01079">
    <property type="entry name" value="CHASE"/>
    <property type="match status" value="1"/>
</dbReference>
<feature type="domain" description="Response regulatory" evidence="22">
    <location>
        <begin position="1160"/>
        <end position="1279"/>
    </location>
</feature>
<dbReference type="SUPFAM" id="SSF55874">
    <property type="entry name" value="ATPase domain of HSP90 chaperone/DNA topoisomerase II/histidine kinase"/>
    <property type="match status" value="1"/>
</dbReference>
<dbReference type="SUPFAM" id="SSF52172">
    <property type="entry name" value="CheY-like"/>
    <property type="match status" value="2"/>
</dbReference>
<dbReference type="InterPro" id="IPR036641">
    <property type="entry name" value="HPT_dom_sf"/>
</dbReference>